<accession>Q2S898</accession>
<evidence type="ECO:0000313" key="1">
    <source>
        <dbReference type="EMBL" id="ABC33126.1"/>
    </source>
</evidence>
<dbReference type="eggNOG" id="ENOG502ZPA3">
    <property type="taxonomic scope" value="Bacteria"/>
</dbReference>
<evidence type="ECO:0000313" key="2">
    <source>
        <dbReference type="Proteomes" id="UP000000238"/>
    </source>
</evidence>
<organism evidence="1 2">
    <name type="scientific">Hahella chejuensis (strain KCTC 2396)</name>
    <dbReference type="NCBI Taxonomy" id="349521"/>
    <lineage>
        <taxon>Bacteria</taxon>
        <taxon>Pseudomonadati</taxon>
        <taxon>Pseudomonadota</taxon>
        <taxon>Gammaproteobacteria</taxon>
        <taxon>Oceanospirillales</taxon>
        <taxon>Hahellaceae</taxon>
        <taxon>Hahella</taxon>
    </lineage>
</organism>
<keyword evidence="2" id="KW-1185">Reference proteome</keyword>
<protein>
    <submittedName>
        <fullName evidence="1">Uncharacterized protein</fullName>
    </submittedName>
</protein>
<dbReference type="STRING" id="349521.HCH_06485"/>
<proteinExistence type="predicted"/>
<name>Q2S898_HAHCH</name>
<dbReference type="EMBL" id="CP000155">
    <property type="protein sequence ID" value="ABC33126.1"/>
    <property type="molecule type" value="Genomic_DNA"/>
</dbReference>
<dbReference type="RefSeq" id="WP_011400178.1">
    <property type="nucleotide sequence ID" value="NC_007645.1"/>
</dbReference>
<dbReference type="Proteomes" id="UP000000238">
    <property type="component" value="Chromosome"/>
</dbReference>
<dbReference type="KEGG" id="hch:HCH_06485"/>
<dbReference type="HOGENOM" id="CLU_130347_0_0_6"/>
<gene>
    <name evidence="1" type="ordered locus">HCH_06485</name>
</gene>
<sequence length="176" mass="20002">MWSKLFKREKARVYLDSLVVTSAYKGKSPKFDLFGSSVELENLIREKLTAFISLPHMSTIDEPRKSDLALEMVVLKYNWGGLLMADINTVTLPLINRPKVHLKARLYNIASGKTVAAYEAKEKLPWKPFFSHSLPEFSLKGVFGNGAEEASREAQMFEELLYSACLKILQKMRDAI</sequence>
<reference evidence="1 2" key="1">
    <citation type="journal article" date="2005" name="Nucleic Acids Res.">
        <title>Genomic blueprint of Hahella chejuensis, a marine microbe producing an algicidal agent.</title>
        <authorList>
            <person name="Jeong H."/>
            <person name="Yim J.H."/>
            <person name="Lee C."/>
            <person name="Choi S.-H."/>
            <person name="Park Y.K."/>
            <person name="Yoon S.H."/>
            <person name="Hur C.-G."/>
            <person name="Kang H.-Y."/>
            <person name="Kim D."/>
            <person name="Lee H.H."/>
            <person name="Park K.H."/>
            <person name="Park S.-H."/>
            <person name="Park H.-S."/>
            <person name="Lee H.K."/>
            <person name="Oh T.K."/>
            <person name="Kim J.F."/>
        </authorList>
    </citation>
    <scope>NUCLEOTIDE SEQUENCE [LARGE SCALE GENOMIC DNA]</scope>
    <source>
        <strain evidence="1 2">KCTC 2396</strain>
    </source>
</reference>
<dbReference type="AlphaFoldDB" id="Q2S898"/>
<dbReference type="OrthoDB" id="6194402at2"/>